<dbReference type="Gene3D" id="3.90.1440.10">
    <property type="entry name" value="SecA, preprotein cross-linking domain"/>
    <property type="match status" value="1"/>
</dbReference>
<dbReference type="PROSITE" id="PS01312">
    <property type="entry name" value="SECA"/>
    <property type="match status" value="1"/>
</dbReference>
<evidence type="ECO:0000256" key="14">
    <source>
        <dbReference type="ARBA" id="ARBA00034006"/>
    </source>
</evidence>
<keyword evidence="9 15" id="KW-0067">ATP-binding</keyword>
<comment type="cofactor">
    <cofactor evidence="1">
        <name>Zn(2+)</name>
        <dbReference type="ChEBI" id="CHEBI:29105"/>
    </cofactor>
</comment>
<dbReference type="InterPro" id="IPR014001">
    <property type="entry name" value="Helicase_ATP-bd"/>
</dbReference>
<keyword evidence="17" id="KW-0175">Coiled coil</keyword>
<comment type="subcellular location">
    <subcellularLocation>
        <location evidence="15">Cell membrane</location>
        <topology evidence="15">Peripheral membrane protein</topology>
        <orientation evidence="15">Cytoplasmic side</orientation>
    </subcellularLocation>
    <subcellularLocation>
        <location evidence="15">Cytoplasm</location>
    </subcellularLocation>
    <text evidence="15">Distribution is 50-50.</text>
</comment>
<proteinExistence type="inferred from homology"/>
<evidence type="ECO:0000256" key="13">
    <source>
        <dbReference type="ARBA" id="ARBA00023136"/>
    </source>
</evidence>
<dbReference type="RefSeq" id="WP_089651316.1">
    <property type="nucleotide sequence ID" value="NZ_FNIZ01000003.1"/>
</dbReference>
<dbReference type="PANTHER" id="PTHR30612:SF0">
    <property type="entry name" value="CHLOROPLAST PROTEIN-TRANSPORTING ATPASE"/>
    <property type="match status" value="1"/>
</dbReference>
<dbReference type="InterPro" id="IPR011115">
    <property type="entry name" value="SecA_DEAD"/>
</dbReference>
<dbReference type="GO" id="GO:0008564">
    <property type="term" value="F:protein-exporting ATPase activity"/>
    <property type="evidence" value="ECO:0007669"/>
    <property type="project" value="UniProtKB-EC"/>
</dbReference>
<keyword evidence="4 15" id="KW-1003">Cell membrane</keyword>
<dbReference type="GO" id="GO:0005524">
    <property type="term" value="F:ATP binding"/>
    <property type="evidence" value="ECO:0007669"/>
    <property type="project" value="UniProtKB-UniRule"/>
</dbReference>
<feature type="binding site" evidence="15">
    <location>
        <begin position="104"/>
        <end position="108"/>
    </location>
    <ligand>
        <name>ATP</name>
        <dbReference type="ChEBI" id="CHEBI:30616"/>
    </ligand>
</feature>
<evidence type="ECO:0000256" key="16">
    <source>
        <dbReference type="RuleBase" id="RU003874"/>
    </source>
</evidence>
<evidence type="ECO:0000256" key="18">
    <source>
        <dbReference type="SAM" id="MobiDB-lite"/>
    </source>
</evidence>
<dbReference type="GO" id="GO:0046872">
    <property type="term" value="F:metal ion binding"/>
    <property type="evidence" value="ECO:0007669"/>
    <property type="project" value="UniProtKB-KW"/>
</dbReference>
<keyword evidence="12 15" id="KW-0811">Translocation</keyword>
<dbReference type="GO" id="GO:0005886">
    <property type="term" value="C:plasma membrane"/>
    <property type="evidence" value="ECO:0007669"/>
    <property type="project" value="UniProtKB-SubCell"/>
</dbReference>
<dbReference type="GO" id="GO:0005829">
    <property type="term" value="C:cytosol"/>
    <property type="evidence" value="ECO:0007669"/>
    <property type="project" value="TreeGrafter"/>
</dbReference>
<feature type="binding site" evidence="15">
    <location>
        <position position="493"/>
    </location>
    <ligand>
        <name>ATP</name>
        <dbReference type="ChEBI" id="CHEBI:30616"/>
    </ligand>
</feature>
<dbReference type="Pfam" id="PF02810">
    <property type="entry name" value="SEC-C"/>
    <property type="match status" value="1"/>
</dbReference>
<keyword evidence="23" id="KW-1185">Reference proteome</keyword>
<keyword evidence="5 15" id="KW-0963">Cytoplasm</keyword>
<dbReference type="InterPro" id="IPR014018">
    <property type="entry name" value="SecA_motor_DEAD"/>
</dbReference>
<dbReference type="EMBL" id="FNIZ01000003">
    <property type="protein sequence ID" value="SDO19459.1"/>
    <property type="molecule type" value="Genomic_DNA"/>
</dbReference>
<dbReference type="EC" id="7.4.2.8" evidence="15"/>
<dbReference type="Pfam" id="PF21090">
    <property type="entry name" value="P-loop_SecA"/>
    <property type="match status" value="1"/>
</dbReference>
<dbReference type="InterPro" id="IPR000185">
    <property type="entry name" value="SecA"/>
</dbReference>
<dbReference type="GO" id="GO:0065002">
    <property type="term" value="P:intracellular protein transmembrane transport"/>
    <property type="evidence" value="ECO:0007669"/>
    <property type="project" value="UniProtKB-UniRule"/>
</dbReference>
<evidence type="ECO:0000256" key="1">
    <source>
        <dbReference type="ARBA" id="ARBA00001947"/>
    </source>
</evidence>
<reference evidence="23" key="1">
    <citation type="submission" date="2016-10" db="EMBL/GenBank/DDBJ databases">
        <authorList>
            <person name="Varghese N."/>
            <person name="Submissions S."/>
        </authorList>
    </citation>
    <scope>NUCLEOTIDE SEQUENCE [LARGE SCALE GENOMIC DNA]</scope>
    <source>
        <strain evidence="23">CGMCC 1.3703</strain>
    </source>
</reference>
<evidence type="ECO:0000256" key="2">
    <source>
        <dbReference type="ARBA" id="ARBA00007650"/>
    </source>
</evidence>
<dbReference type="GO" id="GO:0017038">
    <property type="term" value="P:protein import"/>
    <property type="evidence" value="ECO:0007669"/>
    <property type="project" value="InterPro"/>
</dbReference>
<keyword evidence="10 15" id="KW-0653">Protein transport</keyword>
<dbReference type="InterPro" id="IPR001650">
    <property type="entry name" value="Helicase_C-like"/>
</dbReference>
<dbReference type="HAMAP" id="MF_01382">
    <property type="entry name" value="SecA"/>
    <property type="match status" value="1"/>
</dbReference>
<evidence type="ECO:0000256" key="11">
    <source>
        <dbReference type="ARBA" id="ARBA00022967"/>
    </source>
</evidence>
<dbReference type="InterPro" id="IPR036670">
    <property type="entry name" value="SecA_X-link_sf"/>
</dbReference>
<dbReference type="GO" id="GO:0006605">
    <property type="term" value="P:protein targeting"/>
    <property type="evidence" value="ECO:0007669"/>
    <property type="project" value="UniProtKB-UniRule"/>
</dbReference>
<dbReference type="InterPro" id="IPR004027">
    <property type="entry name" value="SEC_C_motif"/>
</dbReference>
<evidence type="ECO:0000256" key="17">
    <source>
        <dbReference type="SAM" id="Coils"/>
    </source>
</evidence>
<evidence type="ECO:0000256" key="8">
    <source>
        <dbReference type="ARBA" id="ARBA00022833"/>
    </source>
</evidence>
<keyword evidence="13 15" id="KW-0472">Membrane</keyword>
<dbReference type="InterPro" id="IPR044722">
    <property type="entry name" value="SecA_SF2_C"/>
</dbReference>
<dbReference type="InterPro" id="IPR011116">
    <property type="entry name" value="SecA_Wing/Scaffold"/>
</dbReference>
<dbReference type="GO" id="GO:0031522">
    <property type="term" value="C:cell envelope Sec protein transport complex"/>
    <property type="evidence" value="ECO:0007669"/>
    <property type="project" value="TreeGrafter"/>
</dbReference>
<dbReference type="PANTHER" id="PTHR30612">
    <property type="entry name" value="SECA INNER MEMBRANE COMPONENT OF SEC PROTEIN SECRETION SYSTEM"/>
    <property type="match status" value="1"/>
</dbReference>
<evidence type="ECO:0000256" key="3">
    <source>
        <dbReference type="ARBA" id="ARBA00022448"/>
    </source>
</evidence>
<dbReference type="SUPFAM" id="SSF52540">
    <property type="entry name" value="P-loop containing nucleoside triphosphate hydrolases"/>
    <property type="match status" value="2"/>
</dbReference>
<evidence type="ECO:0000313" key="23">
    <source>
        <dbReference type="Proteomes" id="UP000198860"/>
    </source>
</evidence>
<keyword evidence="8" id="KW-0862">Zinc</keyword>
<evidence type="ECO:0000259" key="21">
    <source>
        <dbReference type="PROSITE" id="PS51196"/>
    </source>
</evidence>
<dbReference type="Pfam" id="PF07517">
    <property type="entry name" value="SecA_DEAD"/>
    <property type="match status" value="1"/>
</dbReference>
<keyword evidence="3 15" id="KW-0813">Transport</keyword>
<dbReference type="FunFam" id="1.10.3060.10:FF:000002">
    <property type="entry name" value="Preprotein translocase subunit SecA"/>
    <property type="match status" value="1"/>
</dbReference>
<dbReference type="Proteomes" id="UP000198860">
    <property type="component" value="Unassembled WGS sequence"/>
</dbReference>
<comment type="subunit">
    <text evidence="15">Monomer and homodimer. Part of the essential Sec protein translocation apparatus which comprises SecA, SecYEG and auxiliary proteins SecDF. Other proteins may also be involved.</text>
</comment>
<dbReference type="Pfam" id="PF07516">
    <property type="entry name" value="SecA_SW"/>
    <property type="match status" value="1"/>
</dbReference>
<keyword evidence="6" id="KW-0479">Metal-binding</keyword>
<dbReference type="InterPro" id="IPR011130">
    <property type="entry name" value="SecA_preprotein_X-link_dom"/>
</dbReference>
<evidence type="ECO:0000256" key="4">
    <source>
        <dbReference type="ARBA" id="ARBA00022475"/>
    </source>
</evidence>
<dbReference type="NCBIfam" id="TIGR00963">
    <property type="entry name" value="secA"/>
    <property type="match status" value="1"/>
</dbReference>
<dbReference type="AlphaFoldDB" id="A0A1H0HJR4"/>
<dbReference type="CDD" id="cd17928">
    <property type="entry name" value="DEXDc_SecA"/>
    <property type="match status" value="1"/>
</dbReference>
<dbReference type="NCBIfam" id="NF009538">
    <property type="entry name" value="PRK12904.1"/>
    <property type="match status" value="1"/>
</dbReference>
<evidence type="ECO:0000256" key="6">
    <source>
        <dbReference type="ARBA" id="ARBA00022723"/>
    </source>
</evidence>
<dbReference type="GO" id="GO:0043952">
    <property type="term" value="P:protein transport by the Sec complex"/>
    <property type="evidence" value="ECO:0007669"/>
    <property type="project" value="TreeGrafter"/>
</dbReference>
<dbReference type="SMART" id="SM00957">
    <property type="entry name" value="SecA_DEAD"/>
    <property type="match status" value="1"/>
</dbReference>
<feature type="domain" description="Helicase ATP-binding" evidence="19">
    <location>
        <begin position="88"/>
        <end position="248"/>
    </location>
</feature>
<dbReference type="STRING" id="240303.SAMN05421677_103194"/>
<evidence type="ECO:0000259" key="19">
    <source>
        <dbReference type="PROSITE" id="PS51192"/>
    </source>
</evidence>
<sequence length="837" mass="95576">MLGTLKKIFGDGNTRQLKRLEKIADDIEAMESQIEKMSDDELKNKTEEFKERYQNGEDLDDMLVEAFAVVREASKRVLEMRPFRVQLLGAIALHEGNIAEMKTGEGKTLASTMPAYLNAITGKGVHIITVNDYLASRDATEMGELFQFLGLTVGLNSNGMSKDEKREAYLADITYGTNNEFGFDYLRDNMVLYKEQMVQRPLHFAIIDEVDSILIDEARTPLIISGSASKSADLYQGANSFVRLLANEEDYTYDEKTKNVQLTEEGINKAERFFKIENLFDLSNVSLIHHINQGLKAHTSMQKDTDYVVEDGEVVIVDQFTGRLMKGRRYSDGLHQAIEAKEGLEIQNESQTLASITFQNLFRMYEKLSGMTGTAKTEEEEFLNIYNMRVIVIPTNRDIIRDDKADLVYKTMDGKFKAVVEDIKERHENGQPVLVGTVAVETSEIISRYLTKAGVPHNVLNAKNHFREAEIIENAGQKGAVTIATNMAGRGTDIKLGEGVREAGGLAVIGTERHESRRIDNQLRGRSGRQGDPGMSQFYLATDDELMRRFASDNIRSMMDRLGMDDSQPIESKMISRAVESAQKRVEGNNFDARKTILSYDDVLRQQREVIYKQRYDVLTSENLREIIEQMIERTVSKTVGTHTSDEEEENWELESLVEYLRANLLYEGDVTVDDLKGKDPQEMEELILEKVKQRYDEKEEELTPEQMREFEKVILLRTVDQKWMDHIDQMDQLRQGIHLRAYGQNDPLREYNFEGFRMFEQMVANIDEEVSRYVMKAQIRNNLQRQEVAQGAQAVSGGSENKELKKKTPIVKKDNVRRNDPCPCGSGKKYKNCHGK</sequence>
<organism evidence="22 23">
    <name type="scientific">Halobacillus aidingensis</name>
    <dbReference type="NCBI Taxonomy" id="240303"/>
    <lineage>
        <taxon>Bacteria</taxon>
        <taxon>Bacillati</taxon>
        <taxon>Bacillota</taxon>
        <taxon>Bacilli</taxon>
        <taxon>Bacillales</taxon>
        <taxon>Bacillaceae</taxon>
        <taxon>Halobacillus</taxon>
    </lineage>
</organism>
<dbReference type="SUPFAM" id="SSF81767">
    <property type="entry name" value="Pre-protein crosslinking domain of SecA"/>
    <property type="match status" value="1"/>
</dbReference>
<dbReference type="CDD" id="cd18803">
    <property type="entry name" value="SF2_C_secA"/>
    <property type="match status" value="1"/>
</dbReference>
<dbReference type="PROSITE" id="PS51196">
    <property type="entry name" value="SECA_MOTOR_DEAD"/>
    <property type="match status" value="1"/>
</dbReference>
<dbReference type="Gene3D" id="1.10.3060.10">
    <property type="entry name" value="Helical scaffold and wing domains of SecA"/>
    <property type="match status" value="1"/>
</dbReference>
<dbReference type="NCBIfam" id="NF006630">
    <property type="entry name" value="PRK09200.1"/>
    <property type="match status" value="1"/>
</dbReference>
<evidence type="ECO:0000256" key="12">
    <source>
        <dbReference type="ARBA" id="ARBA00023010"/>
    </source>
</evidence>
<comment type="similarity">
    <text evidence="2 15 16">Belongs to the SecA family.</text>
</comment>
<keyword evidence="7 15" id="KW-0547">Nucleotide-binding</keyword>
<keyword evidence="11 15" id="KW-1278">Translocase</keyword>
<evidence type="ECO:0000256" key="5">
    <source>
        <dbReference type="ARBA" id="ARBA00022490"/>
    </source>
</evidence>
<name>A0A1H0HJR4_HALAD</name>
<dbReference type="InterPro" id="IPR027417">
    <property type="entry name" value="P-loop_NTPase"/>
</dbReference>
<evidence type="ECO:0000259" key="20">
    <source>
        <dbReference type="PROSITE" id="PS51194"/>
    </source>
</evidence>
<dbReference type="InterPro" id="IPR036266">
    <property type="entry name" value="SecA_Wing/Scaffold_sf"/>
</dbReference>
<dbReference type="FunFam" id="3.40.50.300:FF:000334">
    <property type="entry name" value="Protein translocase subunit SecA"/>
    <property type="match status" value="1"/>
</dbReference>
<gene>
    <name evidence="15" type="primary">secA</name>
    <name evidence="22" type="ORF">SAMN05421677_103194</name>
</gene>
<evidence type="ECO:0000256" key="9">
    <source>
        <dbReference type="ARBA" id="ARBA00022840"/>
    </source>
</evidence>
<dbReference type="Pfam" id="PF01043">
    <property type="entry name" value="SecA_PP_bind"/>
    <property type="match status" value="1"/>
</dbReference>
<dbReference type="FunFam" id="3.40.50.300:FF:000429">
    <property type="entry name" value="Preprotein translocase subunit SecA"/>
    <property type="match status" value="1"/>
</dbReference>
<feature type="domain" description="SecA family profile" evidence="21">
    <location>
        <begin position="2"/>
        <end position="571"/>
    </location>
</feature>
<comment type="function">
    <text evidence="15">Part of the Sec protein translocase complex. Interacts with the SecYEG preprotein conducting channel. Has a central role in coupling the hydrolysis of ATP to the transfer of proteins into and across the cell membrane, serving as an ATP-driven molecular motor driving the stepwise translocation of polypeptide chains across the membrane.</text>
</comment>
<feature type="region of interest" description="Disordered" evidence="18">
    <location>
        <begin position="792"/>
        <end position="837"/>
    </location>
</feature>
<accession>A0A1H0HJR4</accession>
<dbReference type="FunFam" id="3.90.1440.10:FF:000001">
    <property type="entry name" value="Preprotein translocase subunit SecA"/>
    <property type="match status" value="1"/>
</dbReference>
<dbReference type="SMART" id="SM00958">
    <property type="entry name" value="SecA_PP_bind"/>
    <property type="match status" value="1"/>
</dbReference>
<evidence type="ECO:0000313" key="22">
    <source>
        <dbReference type="EMBL" id="SDO19459.1"/>
    </source>
</evidence>
<evidence type="ECO:0000256" key="7">
    <source>
        <dbReference type="ARBA" id="ARBA00022741"/>
    </source>
</evidence>
<protein>
    <recommendedName>
        <fullName evidence="15 16">Protein translocase subunit SecA</fullName>
        <ecNumber evidence="15">7.4.2.8</ecNumber>
    </recommendedName>
</protein>
<dbReference type="Gene3D" id="3.40.50.300">
    <property type="entry name" value="P-loop containing nucleotide triphosphate hydrolases"/>
    <property type="match status" value="3"/>
</dbReference>
<dbReference type="OrthoDB" id="9805579at2"/>
<feature type="binding site" evidence="15">
    <location>
        <position position="86"/>
    </location>
    <ligand>
        <name>ATP</name>
        <dbReference type="ChEBI" id="CHEBI:30616"/>
    </ligand>
</feature>
<dbReference type="PRINTS" id="PR00906">
    <property type="entry name" value="SECA"/>
</dbReference>
<dbReference type="PROSITE" id="PS51192">
    <property type="entry name" value="HELICASE_ATP_BIND_1"/>
    <property type="match status" value="1"/>
</dbReference>
<evidence type="ECO:0000256" key="15">
    <source>
        <dbReference type="HAMAP-Rule" id="MF_01382"/>
    </source>
</evidence>
<comment type="catalytic activity">
    <reaction evidence="14 15">
        <text>ATP + H2O + cellular proteinSide 1 = ADP + phosphate + cellular proteinSide 2.</text>
        <dbReference type="EC" id="7.4.2.8"/>
    </reaction>
</comment>
<feature type="coiled-coil region" evidence="17">
    <location>
        <begin position="13"/>
        <end position="40"/>
    </location>
</feature>
<evidence type="ECO:0000256" key="10">
    <source>
        <dbReference type="ARBA" id="ARBA00022927"/>
    </source>
</evidence>
<feature type="domain" description="Helicase C-terminal" evidence="20">
    <location>
        <begin position="415"/>
        <end position="570"/>
    </location>
</feature>
<dbReference type="SUPFAM" id="SSF81886">
    <property type="entry name" value="Helical scaffold and wing domains of SecA"/>
    <property type="match status" value="1"/>
</dbReference>
<dbReference type="InterPro" id="IPR020937">
    <property type="entry name" value="SecA_CS"/>
</dbReference>
<feature type="compositionally biased region" description="Basic and acidic residues" evidence="18">
    <location>
        <begin position="812"/>
        <end position="821"/>
    </location>
</feature>
<dbReference type="PROSITE" id="PS51194">
    <property type="entry name" value="HELICASE_CTER"/>
    <property type="match status" value="1"/>
</dbReference>